<evidence type="ECO:0000313" key="3">
    <source>
        <dbReference type="Proteomes" id="UP000026962"/>
    </source>
</evidence>
<dbReference type="Gramene" id="OPUNC07G20010.1">
    <property type="protein sequence ID" value="OPUNC07G20010.1"/>
    <property type="gene ID" value="OPUNC07G20010"/>
</dbReference>
<evidence type="ECO:0000256" key="1">
    <source>
        <dbReference type="SAM" id="SignalP"/>
    </source>
</evidence>
<name>A0A0E0LN21_ORYPU</name>
<feature type="chain" id="PRO_5002366707" evidence="1">
    <location>
        <begin position="32"/>
        <end position="91"/>
    </location>
</feature>
<evidence type="ECO:0000313" key="2">
    <source>
        <dbReference type="EnsemblPlants" id="OPUNC07G20010.1"/>
    </source>
</evidence>
<proteinExistence type="predicted"/>
<dbReference type="AlphaFoldDB" id="A0A0E0LN21"/>
<reference evidence="2" key="2">
    <citation type="submission" date="2018-05" db="EMBL/GenBank/DDBJ databases">
        <title>OpunRS2 (Oryza punctata Reference Sequence Version 2).</title>
        <authorList>
            <person name="Zhang J."/>
            <person name="Kudrna D."/>
            <person name="Lee S."/>
            <person name="Talag J."/>
            <person name="Welchert J."/>
            <person name="Wing R.A."/>
        </authorList>
    </citation>
    <scope>NUCLEOTIDE SEQUENCE [LARGE SCALE GENOMIC DNA]</scope>
</reference>
<protein>
    <submittedName>
        <fullName evidence="2">Uncharacterized protein</fullName>
    </submittedName>
</protein>
<organism evidence="2">
    <name type="scientific">Oryza punctata</name>
    <name type="common">Red rice</name>
    <dbReference type="NCBI Taxonomy" id="4537"/>
    <lineage>
        <taxon>Eukaryota</taxon>
        <taxon>Viridiplantae</taxon>
        <taxon>Streptophyta</taxon>
        <taxon>Embryophyta</taxon>
        <taxon>Tracheophyta</taxon>
        <taxon>Spermatophyta</taxon>
        <taxon>Magnoliopsida</taxon>
        <taxon>Liliopsida</taxon>
        <taxon>Poales</taxon>
        <taxon>Poaceae</taxon>
        <taxon>BOP clade</taxon>
        <taxon>Oryzoideae</taxon>
        <taxon>Oryzeae</taxon>
        <taxon>Oryzinae</taxon>
        <taxon>Oryza</taxon>
    </lineage>
</organism>
<keyword evidence="1" id="KW-0732">Signal</keyword>
<dbReference type="HOGENOM" id="CLU_2430850_0_0_1"/>
<feature type="signal peptide" evidence="1">
    <location>
        <begin position="1"/>
        <end position="31"/>
    </location>
</feature>
<dbReference type="EnsemblPlants" id="OPUNC07G20010.1">
    <property type="protein sequence ID" value="OPUNC07G20010.1"/>
    <property type="gene ID" value="OPUNC07G20010"/>
</dbReference>
<dbReference type="Proteomes" id="UP000026962">
    <property type="component" value="Chromosome 7"/>
</dbReference>
<accession>A0A0E0LN21</accession>
<keyword evidence="3" id="KW-1185">Reference proteome</keyword>
<dbReference type="OMA" id="ESNSECC"/>
<reference evidence="2" key="1">
    <citation type="submission" date="2015-04" db="UniProtKB">
        <authorList>
            <consortium name="EnsemblPlants"/>
        </authorList>
    </citation>
    <scope>IDENTIFICATION</scope>
</reference>
<sequence>MALSKCNGSRASFLVTLLLIAALLFPTVCYALYPTCYTDVEAKTVCVELDYGCTMEKCQWWCRGDGRAVENQYCRDHDTECCCTYAAVQNK</sequence>